<dbReference type="OrthoDB" id="6433513at2759"/>
<evidence type="ECO:0000259" key="2">
    <source>
        <dbReference type="PROSITE" id="PS50879"/>
    </source>
</evidence>
<dbReference type="InterPro" id="IPR036397">
    <property type="entry name" value="RNaseH_sf"/>
</dbReference>
<dbReference type="GO" id="GO:0042575">
    <property type="term" value="C:DNA polymerase complex"/>
    <property type="evidence" value="ECO:0007669"/>
    <property type="project" value="UniProtKB-ARBA"/>
</dbReference>
<dbReference type="InterPro" id="IPR012337">
    <property type="entry name" value="RNaseH-like_sf"/>
</dbReference>
<dbReference type="EMBL" id="BGPR01006474">
    <property type="protein sequence ID" value="GBN19291.1"/>
    <property type="molecule type" value="Genomic_DNA"/>
</dbReference>
<dbReference type="GO" id="GO:0003676">
    <property type="term" value="F:nucleic acid binding"/>
    <property type="evidence" value="ECO:0007669"/>
    <property type="project" value="InterPro"/>
</dbReference>
<proteinExistence type="predicted"/>
<sequence length="1229" mass="141794">MTITFVSWNCHGLRAHLDDLKTIANKYQPVCIGLQETYLAPSVDVKFRNYNIIRKDNIQSSRASGGVALLLLQSIPFKPITLNTTIQAVAIQINVKMLLTVCTLYLPPSQNVCQNELDNLLGQLPNPFILMGDMNGHSCVWGSSETNSRGEQIEKLISDHNLCILNDNSKTYFHHINRTFHTVDLAICSPSIFTRWNFTVGDNLYNSDHFPIILKHFDNSVGIPRRPVRFIFDKADWQLFTFYSELKSDMVQTNDIDTATEIVTRHILSAADRTIPKTSGKFPKQWKPWWDDRYAEANKNLNRAWNRFRRYPTTNNYVTFKEAKAVARRIKRQNKRNTFQNYVSTIQNNTPSKFMWEKVRKILGTYKIGHSVSILNNNGQILSELKDIANALGESFAKISNDESYPQTFRTYKMNEERKLLTFRSSTRKVYNTPFTFEELKIALDKSRPTSPGPDKIHYTMIKNLSENSMRTLLLLYNRIWLEECFPVAWREAVVIPIPKPGKDPQVPNNYRPIALTSCLCKLMERMVNSRLVHCLEESGFLSKFQSGFRHGRGTIDNVLQLETAIRDAYVTKKHLVSVFFDMDKAYDRTWRYGILKDMYNMGFRGKLPIFIKNFLMTRTFQVRIGDILSQKFQQYEGVPQGSVLSVILFIIKLNGIINHLPQYVHSSLYVDDLQIYCASVNMSFIERQLQTAVRNITCWANKNGFIISNQKTNCVHFCKIRGIHPHPEIFLKDTPIPVVSEAKFLGIIFDEKLTFKPHILNLKQKCVKTLNLLKILSNTSWGADFQSLLKIYKSLILSKLDYGCMIYGSASKSVLQILDPVHHLGLRLASGAFRTSPVHSLYVICGVPCLQFRRQTLSLKYYFRIKGDSEHPMYDRVLHPLFGTFYSNKKSYAPSFGHRMRFLIQDIDMENVDILAKEEETPPWTERNIAVIDDFSKQIKSLTPDSVYLQLFYSHRQQFSTYEAVFTDGSKTVNHVGSAVVFNHLTIAEKLHDYCSVFTAEIYAILKALHTIELQDIKKWIIYTDSKSSVEALLYSSRDSHPFVIQCIKRIYILKTNGHDINFCWIPGHVGIRGNEQVDRAAKTSVNKENFSVPLNDVNQTIKSFIHKKWQGQWDSQVHNKLHCIQPSIKGFKHTNFHRNIAVKLTRLRIGHTYFTHNHLLKGEPPPKCASCDTILSIKHIFSECPNYSNFRIKYFNNPSPDLTDLLGDAPSFKLFYFLTDIGLFHLV</sequence>
<dbReference type="AlphaFoldDB" id="A0A4Y2LWW4"/>
<dbReference type="InterPro" id="IPR052560">
    <property type="entry name" value="RdDP_mobile_element"/>
</dbReference>
<dbReference type="Pfam" id="PF00078">
    <property type="entry name" value="RVT_1"/>
    <property type="match status" value="1"/>
</dbReference>
<evidence type="ECO:0000313" key="3">
    <source>
        <dbReference type="EMBL" id="GBN19291.1"/>
    </source>
</evidence>
<dbReference type="InterPro" id="IPR000477">
    <property type="entry name" value="RT_dom"/>
</dbReference>
<dbReference type="SUPFAM" id="SSF56219">
    <property type="entry name" value="DNase I-like"/>
    <property type="match status" value="1"/>
</dbReference>
<gene>
    <name evidence="3" type="primary">X-elementORF2_925</name>
    <name evidence="3" type="ORF">AVEN_206140_2</name>
</gene>
<dbReference type="Pfam" id="PF14529">
    <property type="entry name" value="Exo_endo_phos_2"/>
    <property type="match status" value="1"/>
</dbReference>
<dbReference type="GO" id="GO:0004523">
    <property type="term" value="F:RNA-DNA hybrid ribonuclease activity"/>
    <property type="evidence" value="ECO:0007669"/>
    <property type="project" value="InterPro"/>
</dbReference>
<dbReference type="PROSITE" id="PS50878">
    <property type="entry name" value="RT_POL"/>
    <property type="match status" value="1"/>
</dbReference>
<name>A0A4Y2LWW4_ARAVE</name>
<dbReference type="InterPro" id="IPR005135">
    <property type="entry name" value="Endo/exonuclease/phosphatase"/>
</dbReference>
<feature type="domain" description="RNase H type-1" evidence="2">
    <location>
        <begin position="960"/>
        <end position="1088"/>
    </location>
</feature>
<dbReference type="SUPFAM" id="SSF53098">
    <property type="entry name" value="Ribonuclease H-like"/>
    <property type="match status" value="1"/>
</dbReference>
<dbReference type="Pfam" id="PF00075">
    <property type="entry name" value="RNase_H"/>
    <property type="match status" value="1"/>
</dbReference>
<dbReference type="PANTHER" id="PTHR36688:SF2">
    <property type="entry name" value="ENDONUCLEASE_EXONUCLEASE_PHOSPHATASE DOMAIN-CONTAINING PROTEIN"/>
    <property type="match status" value="1"/>
</dbReference>
<dbReference type="GO" id="GO:0003964">
    <property type="term" value="F:RNA-directed DNA polymerase activity"/>
    <property type="evidence" value="ECO:0007669"/>
    <property type="project" value="UniProtKB-KW"/>
</dbReference>
<dbReference type="Gene3D" id="3.60.10.10">
    <property type="entry name" value="Endonuclease/exonuclease/phosphatase"/>
    <property type="match status" value="1"/>
</dbReference>
<organism evidence="3 4">
    <name type="scientific">Araneus ventricosus</name>
    <name type="common">Orbweaver spider</name>
    <name type="synonym">Epeira ventricosa</name>
    <dbReference type="NCBI Taxonomy" id="182803"/>
    <lineage>
        <taxon>Eukaryota</taxon>
        <taxon>Metazoa</taxon>
        <taxon>Ecdysozoa</taxon>
        <taxon>Arthropoda</taxon>
        <taxon>Chelicerata</taxon>
        <taxon>Arachnida</taxon>
        <taxon>Araneae</taxon>
        <taxon>Araneomorphae</taxon>
        <taxon>Entelegynae</taxon>
        <taxon>Araneoidea</taxon>
        <taxon>Araneidae</taxon>
        <taxon>Araneus</taxon>
    </lineage>
</organism>
<dbReference type="SUPFAM" id="SSF56672">
    <property type="entry name" value="DNA/RNA polymerases"/>
    <property type="match status" value="1"/>
</dbReference>
<keyword evidence="3" id="KW-0695">RNA-directed DNA polymerase</keyword>
<dbReference type="Gene3D" id="3.30.420.10">
    <property type="entry name" value="Ribonuclease H-like superfamily/Ribonuclease H"/>
    <property type="match status" value="1"/>
</dbReference>
<protein>
    <submittedName>
        <fullName evidence="3">Putative RNA-directed DNA polymerase from transposon X-element</fullName>
    </submittedName>
</protein>
<dbReference type="CDD" id="cd01650">
    <property type="entry name" value="RT_nLTR_like"/>
    <property type="match status" value="1"/>
</dbReference>
<evidence type="ECO:0000259" key="1">
    <source>
        <dbReference type="PROSITE" id="PS50878"/>
    </source>
</evidence>
<dbReference type="PROSITE" id="PS50879">
    <property type="entry name" value="RNASE_H_1"/>
    <property type="match status" value="1"/>
</dbReference>
<dbReference type="CDD" id="cd09276">
    <property type="entry name" value="Rnase_HI_RT_non_LTR"/>
    <property type="match status" value="1"/>
</dbReference>
<dbReference type="InterPro" id="IPR002156">
    <property type="entry name" value="RNaseH_domain"/>
</dbReference>
<comment type="caution">
    <text evidence="3">The sequence shown here is derived from an EMBL/GenBank/DDBJ whole genome shotgun (WGS) entry which is preliminary data.</text>
</comment>
<dbReference type="InterPro" id="IPR043502">
    <property type="entry name" value="DNA/RNA_pol_sf"/>
</dbReference>
<dbReference type="PANTHER" id="PTHR36688">
    <property type="entry name" value="ENDO/EXONUCLEASE/PHOSPHATASE DOMAIN-CONTAINING PROTEIN"/>
    <property type="match status" value="1"/>
</dbReference>
<dbReference type="Proteomes" id="UP000499080">
    <property type="component" value="Unassembled WGS sequence"/>
</dbReference>
<accession>A0A4Y2LWW4</accession>
<keyword evidence="3" id="KW-0808">Transferase</keyword>
<keyword evidence="3" id="KW-0548">Nucleotidyltransferase</keyword>
<reference evidence="3 4" key="1">
    <citation type="journal article" date="2019" name="Sci. Rep.">
        <title>Orb-weaving spider Araneus ventricosus genome elucidates the spidroin gene catalogue.</title>
        <authorList>
            <person name="Kono N."/>
            <person name="Nakamura H."/>
            <person name="Ohtoshi R."/>
            <person name="Moran D.A.P."/>
            <person name="Shinohara A."/>
            <person name="Yoshida Y."/>
            <person name="Fujiwara M."/>
            <person name="Mori M."/>
            <person name="Tomita M."/>
            <person name="Arakawa K."/>
        </authorList>
    </citation>
    <scope>NUCLEOTIDE SEQUENCE [LARGE SCALE GENOMIC DNA]</scope>
</reference>
<keyword evidence="4" id="KW-1185">Reference proteome</keyword>
<dbReference type="InterPro" id="IPR036691">
    <property type="entry name" value="Endo/exonu/phosph_ase_sf"/>
</dbReference>
<feature type="domain" description="Reverse transcriptase" evidence="1">
    <location>
        <begin position="479"/>
        <end position="750"/>
    </location>
</feature>
<evidence type="ECO:0000313" key="4">
    <source>
        <dbReference type="Proteomes" id="UP000499080"/>
    </source>
</evidence>